<accession>A0A542EC10</accession>
<organism evidence="3 4">
    <name type="scientific">Yimella lutea</name>
    <dbReference type="NCBI Taxonomy" id="587872"/>
    <lineage>
        <taxon>Bacteria</taxon>
        <taxon>Bacillati</taxon>
        <taxon>Actinomycetota</taxon>
        <taxon>Actinomycetes</taxon>
        <taxon>Micrococcales</taxon>
        <taxon>Dermacoccaceae</taxon>
        <taxon>Yimella</taxon>
    </lineage>
</organism>
<keyword evidence="1" id="KW-0812">Transmembrane</keyword>
<gene>
    <name evidence="3" type="ORF">FB459_0190</name>
</gene>
<comment type="caution">
    <text evidence="3">The sequence shown here is derived from an EMBL/GenBank/DDBJ whole genome shotgun (WGS) entry which is preliminary data.</text>
</comment>
<keyword evidence="1" id="KW-1133">Transmembrane helix</keyword>
<dbReference type="InterPro" id="IPR012347">
    <property type="entry name" value="Ferritin-like"/>
</dbReference>
<proteinExistence type="predicted"/>
<dbReference type="AlphaFoldDB" id="A0A542EC10"/>
<dbReference type="PANTHER" id="PTHR36933">
    <property type="entry name" value="SLL0788 PROTEIN"/>
    <property type="match status" value="1"/>
</dbReference>
<evidence type="ECO:0000259" key="2">
    <source>
        <dbReference type="Pfam" id="PF03713"/>
    </source>
</evidence>
<keyword evidence="1" id="KW-0472">Membrane</keyword>
<protein>
    <submittedName>
        <fullName evidence="3">Uncharacterized protein (DUF305 family)</fullName>
    </submittedName>
</protein>
<sequence>MTERDALNHHVEADEEVEQQRRALSWNEAKKPFLLSVAAATAIVLAVLAGYWLGQPKYPSDDSVDAGFARDMSSHHAQAVNMSMVVRAKDVANDVKTLAYDIATTQENQRGQMMSWLQQWDLPLAVSGERMAWMKKTGHNHAGLPQGQMLLPDGRMPGMASTAQLRQLENSDGKAAEILFLQLMIVHHRAGVDMAKAAQSSGDQPRVVRLARSMVEGQSGEINLMTDMLKKRGATPWPAAS</sequence>
<dbReference type="InterPro" id="IPR005183">
    <property type="entry name" value="DUF305_CopM-like"/>
</dbReference>
<keyword evidence="4" id="KW-1185">Reference proteome</keyword>
<dbReference type="EMBL" id="VFMO01000001">
    <property type="protein sequence ID" value="TQJ12824.1"/>
    <property type="molecule type" value="Genomic_DNA"/>
</dbReference>
<reference evidence="3 4" key="1">
    <citation type="submission" date="2019-06" db="EMBL/GenBank/DDBJ databases">
        <title>Sequencing the genomes of 1000 actinobacteria strains.</title>
        <authorList>
            <person name="Klenk H.-P."/>
        </authorList>
    </citation>
    <scope>NUCLEOTIDE SEQUENCE [LARGE SCALE GENOMIC DNA]</scope>
    <source>
        <strain evidence="3 4">DSM 19828</strain>
    </source>
</reference>
<dbReference type="Gene3D" id="1.20.1260.10">
    <property type="match status" value="1"/>
</dbReference>
<feature type="transmembrane region" description="Helical" evidence="1">
    <location>
        <begin position="33"/>
        <end position="53"/>
    </location>
</feature>
<name>A0A542EC10_9MICO</name>
<evidence type="ECO:0000256" key="1">
    <source>
        <dbReference type="SAM" id="Phobius"/>
    </source>
</evidence>
<dbReference type="Pfam" id="PF03713">
    <property type="entry name" value="DUF305"/>
    <property type="match status" value="1"/>
</dbReference>
<feature type="domain" description="DUF305" evidence="2">
    <location>
        <begin position="65"/>
        <end position="229"/>
    </location>
</feature>
<evidence type="ECO:0000313" key="4">
    <source>
        <dbReference type="Proteomes" id="UP000320806"/>
    </source>
</evidence>
<evidence type="ECO:0000313" key="3">
    <source>
        <dbReference type="EMBL" id="TQJ12824.1"/>
    </source>
</evidence>
<dbReference type="Proteomes" id="UP000320806">
    <property type="component" value="Unassembled WGS sequence"/>
</dbReference>
<dbReference type="RefSeq" id="WP_211345106.1">
    <property type="nucleotide sequence ID" value="NZ_BAABCI010000004.1"/>
</dbReference>
<dbReference type="PANTHER" id="PTHR36933:SF1">
    <property type="entry name" value="SLL0788 PROTEIN"/>
    <property type="match status" value="1"/>
</dbReference>